<name>A0A5B7I611_PORTR</name>
<comment type="caution">
    <text evidence="1">The sequence shown here is derived from an EMBL/GenBank/DDBJ whole genome shotgun (WGS) entry which is preliminary data.</text>
</comment>
<reference evidence="1 2" key="1">
    <citation type="submission" date="2019-05" db="EMBL/GenBank/DDBJ databases">
        <title>Another draft genome of Portunus trituberculatus and its Hox gene families provides insights of decapod evolution.</title>
        <authorList>
            <person name="Jeong J.-H."/>
            <person name="Song I."/>
            <person name="Kim S."/>
            <person name="Choi T."/>
            <person name="Kim D."/>
            <person name="Ryu S."/>
            <person name="Kim W."/>
        </authorList>
    </citation>
    <scope>NUCLEOTIDE SEQUENCE [LARGE SCALE GENOMIC DNA]</scope>
    <source>
        <tissue evidence="1">Muscle</tissue>
    </source>
</reference>
<dbReference type="AlphaFoldDB" id="A0A5B7I611"/>
<proteinExistence type="predicted"/>
<gene>
    <name evidence="1" type="ORF">E2C01_071363</name>
</gene>
<dbReference type="EMBL" id="VSRR010044583">
    <property type="protein sequence ID" value="MPC76927.1"/>
    <property type="molecule type" value="Genomic_DNA"/>
</dbReference>
<protein>
    <submittedName>
        <fullName evidence="1">Uncharacterized protein</fullName>
    </submittedName>
</protein>
<evidence type="ECO:0000313" key="2">
    <source>
        <dbReference type="Proteomes" id="UP000324222"/>
    </source>
</evidence>
<keyword evidence="2" id="KW-1185">Reference proteome</keyword>
<organism evidence="1 2">
    <name type="scientific">Portunus trituberculatus</name>
    <name type="common">Swimming crab</name>
    <name type="synonym">Neptunus trituberculatus</name>
    <dbReference type="NCBI Taxonomy" id="210409"/>
    <lineage>
        <taxon>Eukaryota</taxon>
        <taxon>Metazoa</taxon>
        <taxon>Ecdysozoa</taxon>
        <taxon>Arthropoda</taxon>
        <taxon>Crustacea</taxon>
        <taxon>Multicrustacea</taxon>
        <taxon>Malacostraca</taxon>
        <taxon>Eumalacostraca</taxon>
        <taxon>Eucarida</taxon>
        <taxon>Decapoda</taxon>
        <taxon>Pleocyemata</taxon>
        <taxon>Brachyura</taxon>
        <taxon>Eubrachyura</taxon>
        <taxon>Portunoidea</taxon>
        <taxon>Portunidae</taxon>
        <taxon>Portuninae</taxon>
        <taxon>Portunus</taxon>
    </lineage>
</organism>
<sequence>MGYFDVFQRFMNEKSVMQAKHTICLRNLNMSKRCYFGVFQRFMHQNSECRQNTLIV</sequence>
<accession>A0A5B7I611</accession>
<dbReference type="Proteomes" id="UP000324222">
    <property type="component" value="Unassembled WGS sequence"/>
</dbReference>
<evidence type="ECO:0000313" key="1">
    <source>
        <dbReference type="EMBL" id="MPC76927.1"/>
    </source>
</evidence>